<comment type="caution">
    <text evidence="1">The sequence shown here is derived from an EMBL/GenBank/DDBJ whole genome shotgun (WGS) entry which is preliminary data.</text>
</comment>
<reference evidence="1 2" key="1">
    <citation type="submission" date="2018-02" db="EMBL/GenBank/DDBJ databases">
        <title>Bacteriophage NCPPB3778 and a type I-E CRISPR drive the evolution of the US Biological Select Agent, Rathayibacter toxicus.</title>
        <authorList>
            <person name="Davis E.W.II."/>
            <person name="Tabima J.F."/>
            <person name="Weisberg A.J."/>
            <person name="Lopes L.D."/>
            <person name="Wiseman M.S."/>
            <person name="Wiseman M.S."/>
            <person name="Pupko T."/>
            <person name="Belcher M.S."/>
            <person name="Sechler A.J."/>
            <person name="Tancos M.A."/>
            <person name="Schroeder B.K."/>
            <person name="Murray T.D."/>
            <person name="Luster D.G."/>
            <person name="Schneider W.L."/>
            <person name="Rogers E."/>
            <person name="Andreote F.D."/>
            <person name="Grunwald N.J."/>
            <person name="Putnam M.L."/>
            <person name="Chang J.H."/>
        </authorList>
    </citation>
    <scope>NUCLEOTIDE SEQUENCE [LARGE SCALE GENOMIC DNA]</scope>
    <source>
        <strain evidence="1 2">AY1D6</strain>
    </source>
</reference>
<dbReference type="EMBL" id="PSVT01000004">
    <property type="protein sequence ID" value="PPH79068.1"/>
    <property type="molecule type" value="Genomic_DNA"/>
</dbReference>
<dbReference type="RefSeq" id="WP_104274994.1">
    <property type="nucleotide sequence ID" value="NZ_PSUF01000027.1"/>
</dbReference>
<protein>
    <submittedName>
        <fullName evidence="1">Uncharacterized protein</fullName>
    </submittedName>
</protein>
<gene>
    <name evidence="1" type="ORF">C5C40_03785</name>
</gene>
<sequence length="116" mass="12961">MIAPIHALTRTPTGDASYHREYPEIARLIEHLATTSDRADPLPVEDPRHGIDARDLVAALEQDASTPTAAPDALIGAFIRIIAGRPGARRPDQEQAHTNLRWLYRRMADFTRTTLR</sequence>
<evidence type="ECO:0000313" key="2">
    <source>
        <dbReference type="Proteomes" id="UP000239698"/>
    </source>
</evidence>
<name>A0ABX5AEB0_RATRA</name>
<dbReference type="Proteomes" id="UP000239698">
    <property type="component" value="Unassembled WGS sequence"/>
</dbReference>
<keyword evidence="2" id="KW-1185">Reference proteome</keyword>
<organism evidence="1 2">
    <name type="scientific">Rathayibacter rathayi</name>
    <name type="common">Corynebacterium rathayi</name>
    <dbReference type="NCBI Taxonomy" id="33887"/>
    <lineage>
        <taxon>Bacteria</taxon>
        <taxon>Bacillati</taxon>
        <taxon>Actinomycetota</taxon>
        <taxon>Actinomycetes</taxon>
        <taxon>Micrococcales</taxon>
        <taxon>Microbacteriaceae</taxon>
        <taxon>Rathayibacter</taxon>
    </lineage>
</organism>
<proteinExistence type="predicted"/>
<evidence type="ECO:0000313" key="1">
    <source>
        <dbReference type="EMBL" id="PPH79068.1"/>
    </source>
</evidence>
<accession>A0ABX5AEB0</accession>